<organism evidence="2 3">
    <name type="scientific">Membranihabitans marinus</name>
    <dbReference type="NCBI Taxonomy" id="1227546"/>
    <lineage>
        <taxon>Bacteria</taxon>
        <taxon>Pseudomonadati</taxon>
        <taxon>Bacteroidota</taxon>
        <taxon>Saprospiria</taxon>
        <taxon>Saprospirales</taxon>
        <taxon>Saprospiraceae</taxon>
        <taxon>Membranihabitans</taxon>
    </lineage>
</organism>
<dbReference type="EMBL" id="JAHVHU010000011">
    <property type="protein sequence ID" value="MBY5959063.1"/>
    <property type="molecule type" value="Genomic_DNA"/>
</dbReference>
<proteinExistence type="predicted"/>
<reference evidence="2" key="1">
    <citation type="submission" date="2021-06" db="EMBL/GenBank/DDBJ databases">
        <title>44 bacteria genomes isolated from Dapeng, Shenzhen.</title>
        <authorList>
            <person name="Zheng W."/>
            <person name="Yu S."/>
            <person name="Huang Y."/>
        </authorList>
    </citation>
    <scope>NUCLEOTIDE SEQUENCE</scope>
    <source>
        <strain evidence="2">DP5N28-2</strain>
    </source>
</reference>
<dbReference type="InterPro" id="IPR012910">
    <property type="entry name" value="Plug_dom"/>
</dbReference>
<dbReference type="Pfam" id="PF13715">
    <property type="entry name" value="CarbopepD_reg_2"/>
    <property type="match status" value="1"/>
</dbReference>
<dbReference type="SUPFAM" id="SSF49464">
    <property type="entry name" value="Carboxypeptidase regulatory domain-like"/>
    <property type="match status" value="1"/>
</dbReference>
<protein>
    <submittedName>
        <fullName evidence="2">Carboxypeptidase-like regulatory domain-containing protein</fullName>
    </submittedName>
</protein>
<keyword evidence="3" id="KW-1185">Reference proteome</keyword>
<evidence type="ECO:0000313" key="2">
    <source>
        <dbReference type="EMBL" id="MBY5959063.1"/>
    </source>
</evidence>
<sequence length="468" mass="52156">MAVHDTESSALTDGTITQDNGNFEIENLDYGDYYLVVSFLGFQTDTLSGIVLSSENPEIPLGTVYLQSQALELEGVEVVGLASTTSRKIDRQTYRADHFGTARGGTATDILANLPSLSVNHDGEVTLRGSTDFAVYLNGKPTQMEASVLLGQIPANTIASIDVITLPTARMEAQGSGGIVNITTTQSVRKGWSVQADAMAGGVPWANKVHKYSDQNLNYDRWGGGLNLHYRNNKISFYGNLNYSTRNLKSFRSGDARLLQPDDSYYHMIAEGERLEWQENYGVSAGMDYHLDTTTFISASYFYGHRNKGRTAHYVYHNYYGDIDQHELEGREQFTHHIYNPNTDDRNGNFHTGSVDFSKNIDQNSKLQASLLYEHSGLNWSLQNPAYAFDAVNDQVGMLARQFYQTDDTPLEGARLSLNYQKNWAMAILLGWVFNRSYSVSPVHSILTPYKSTQIHGFLNMSSTTALI</sequence>
<dbReference type="InterPro" id="IPR037066">
    <property type="entry name" value="Plug_dom_sf"/>
</dbReference>
<accession>A0A953HQM5</accession>
<gene>
    <name evidence="2" type="ORF">KUV50_13005</name>
</gene>
<keyword evidence="2" id="KW-0121">Carboxypeptidase</keyword>
<dbReference type="SUPFAM" id="SSF56935">
    <property type="entry name" value="Porins"/>
    <property type="match status" value="1"/>
</dbReference>
<keyword evidence="2" id="KW-0645">Protease</keyword>
<evidence type="ECO:0000259" key="1">
    <source>
        <dbReference type="Pfam" id="PF07715"/>
    </source>
</evidence>
<dbReference type="PANTHER" id="PTHR40980:SF4">
    <property type="entry name" value="TONB-DEPENDENT RECEPTOR-LIKE BETA-BARREL DOMAIN-CONTAINING PROTEIN"/>
    <property type="match status" value="1"/>
</dbReference>
<dbReference type="AlphaFoldDB" id="A0A953HQM5"/>
<dbReference type="Pfam" id="PF07715">
    <property type="entry name" value="Plug"/>
    <property type="match status" value="1"/>
</dbReference>
<dbReference type="InterPro" id="IPR008969">
    <property type="entry name" value="CarboxyPept-like_regulatory"/>
</dbReference>
<name>A0A953HQM5_9BACT</name>
<dbReference type="PANTHER" id="PTHR40980">
    <property type="entry name" value="PLUG DOMAIN-CONTAINING PROTEIN"/>
    <property type="match status" value="1"/>
</dbReference>
<dbReference type="GO" id="GO:0004180">
    <property type="term" value="F:carboxypeptidase activity"/>
    <property type="evidence" value="ECO:0007669"/>
    <property type="project" value="UniProtKB-KW"/>
</dbReference>
<keyword evidence="2" id="KW-0378">Hydrolase</keyword>
<feature type="domain" description="TonB-dependent receptor plug" evidence="1">
    <location>
        <begin position="92"/>
        <end position="179"/>
    </location>
</feature>
<evidence type="ECO:0000313" key="3">
    <source>
        <dbReference type="Proteomes" id="UP000753961"/>
    </source>
</evidence>
<dbReference type="Gene3D" id="2.170.130.10">
    <property type="entry name" value="TonB-dependent receptor, plug domain"/>
    <property type="match status" value="1"/>
</dbReference>
<dbReference type="Proteomes" id="UP000753961">
    <property type="component" value="Unassembled WGS sequence"/>
</dbReference>
<comment type="caution">
    <text evidence="2">The sequence shown here is derived from an EMBL/GenBank/DDBJ whole genome shotgun (WGS) entry which is preliminary data.</text>
</comment>